<comment type="subcellular location">
    <subcellularLocation>
        <location evidence="1">Cell envelope</location>
    </subcellularLocation>
</comment>
<evidence type="ECO:0000256" key="1">
    <source>
        <dbReference type="ARBA" id="ARBA00004196"/>
    </source>
</evidence>
<protein>
    <recommendedName>
        <fullName evidence="6">HlyD family secretion protein</fullName>
    </recommendedName>
</protein>
<evidence type="ECO:0000313" key="4">
    <source>
        <dbReference type="EMBL" id="PWJ29006.1"/>
    </source>
</evidence>
<reference evidence="4 5" key="1">
    <citation type="submission" date="2018-05" db="EMBL/GenBank/DDBJ databases">
        <title>The Hungate 1000. A catalogue of reference genomes from the rumen microbiome.</title>
        <authorList>
            <person name="Kelly W."/>
        </authorList>
    </citation>
    <scope>NUCLEOTIDE SEQUENCE [LARGE SCALE GENOMIC DNA]</scope>
    <source>
        <strain evidence="4 5">NLAE-zl-C242</strain>
    </source>
</reference>
<dbReference type="PANTHER" id="PTHR32347:SF14">
    <property type="entry name" value="EFFLUX SYSTEM COMPONENT YKNX-RELATED"/>
    <property type="match status" value="1"/>
</dbReference>
<dbReference type="Proteomes" id="UP000245845">
    <property type="component" value="Unassembled WGS sequence"/>
</dbReference>
<evidence type="ECO:0008006" key="6">
    <source>
        <dbReference type="Google" id="ProtNLM"/>
    </source>
</evidence>
<dbReference type="EMBL" id="QGDL01000007">
    <property type="protein sequence ID" value="PWJ29006.1"/>
    <property type="molecule type" value="Genomic_DNA"/>
</dbReference>
<keyword evidence="2 3" id="KW-0175">Coiled coil</keyword>
<dbReference type="GO" id="GO:0030313">
    <property type="term" value="C:cell envelope"/>
    <property type="evidence" value="ECO:0007669"/>
    <property type="project" value="UniProtKB-SubCell"/>
</dbReference>
<organism evidence="4 5">
    <name type="scientific">Faecalicatena orotica</name>
    <dbReference type="NCBI Taxonomy" id="1544"/>
    <lineage>
        <taxon>Bacteria</taxon>
        <taxon>Bacillati</taxon>
        <taxon>Bacillota</taxon>
        <taxon>Clostridia</taxon>
        <taxon>Lachnospirales</taxon>
        <taxon>Lachnospiraceae</taxon>
        <taxon>Faecalicatena</taxon>
    </lineage>
</organism>
<evidence type="ECO:0000313" key="5">
    <source>
        <dbReference type="Proteomes" id="UP000245845"/>
    </source>
</evidence>
<keyword evidence="5" id="KW-1185">Reference proteome</keyword>
<sequence>MDKKKKLAVRILAGFFITMAVCTIIARAAASLMVAQVNVDKVRRGRLTYSYTGSGKIVPEKEEQIFLWPGQQVEKAAKEGSTVKRGECLVQFRGEYLLKTIEQKQSEVEQLKLRREQQLISTRETQRVPASASAALALKSAEDRLAQAWQKEADAQYAYDSEEFEELKQQLYQEVQSAQAEAASLEQAVTDARNAYDLACQQDAAQEENDANAREVAELGIKDLDIQIRQAEEELKKLQEYQAADGKIYAEKTCVILKSGVQEGSISTGTEMLTVGNSGWRLQGTAGSEEKEVLAAGLQVEIETSSSEKYKVEIESVAQGRDGENTGILSGQTGNADAGGDPAAEVTFWSASLPDGMVAAYNETFIWKTEIETEEEFDQIIPQSALREGASGYYCLVLSEETGMLGTVQAAKKVNVNVIKKDGEKAAVEGGLKRDSQIIVSSDKYVEEGDQVRIKENEN</sequence>
<evidence type="ECO:0000256" key="2">
    <source>
        <dbReference type="ARBA" id="ARBA00023054"/>
    </source>
</evidence>
<dbReference type="PANTHER" id="PTHR32347">
    <property type="entry name" value="EFFLUX SYSTEM COMPONENT YKNX-RELATED"/>
    <property type="match status" value="1"/>
</dbReference>
<comment type="caution">
    <text evidence="4">The sequence shown here is derived from an EMBL/GenBank/DDBJ whole genome shotgun (WGS) entry which is preliminary data.</text>
</comment>
<gene>
    <name evidence="4" type="ORF">A8806_107154</name>
</gene>
<name>A0A2Y9BH31_9FIRM</name>
<dbReference type="RefSeq" id="WP_109731544.1">
    <property type="nucleotide sequence ID" value="NZ_BAAACK010000011.1"/>
</dbReference>
<dbReference type="AlphaFoldDB" id="A0A2Y9BH31"/>
<dbReference type="Gene3D" id="2.40.420.20">
    <property type="match status" value="1"/>
</dbReference>
<dbReference type="InterPro" id="IPR050465">
    <property type="entry name" value="UPF0194_transport"/>
</dbReference>
<feature type="coiled-coil region" evidence="3">
    <location>
        <begin position="161"/>
        <end position="244"/>
    </location>
</feature>
<dbReference type="OrthoDB" id="2036548at2"/>
<accession>A0A2Y9BH31</accession>
<evidence type="ECO:0000256" key="3">
    <source>
        <dbReference type="SAM" id="Coils"/>
    </source>
</evidence>
<proteinExistence type="predicted"/>